<comment type="caution">
    <text evidence="2">The sequence shown here is derived from an EMBL/GenBank/DDBJ whole genome shotgun (WGS) entry which is preliminary data.</text>
</comment>
<evidence type="ECO:0000259" key="1">
    <source>
        <dbReference type="Pfam" id="PF10057"/>
    </source>
</evidence>
<dbReference type="OrthoDB" id="2677857at2"/>
<keyword evidence="3" id="KW-1185">Reference proteome</keyword>
<evidence type="ECO:0000313" key="2">
    <source>
        <dbReference type="EMBL" id="RXJ02801.1"/>
    </source>
</evidence>
<accession>A0A4Q0VWY3</accession>
<organism evidence="2 3">
    <name type="scientific">Anaerobacillus alkaliphilus</name>
    <dbReference type="NCBI Taxonomy" id="1548597"/>
    <lineage>
        <taxon>Bacteria</taxon>
        <taxon>Bacillati</taxon>
        <taxon>Bacillota</taxon>
        <taxon>Bacilli</taxon>
        <taxon>Bacillales</taxon>
        <taxon>Bacillaceae</taxon>
        <taxon>Anaerobacillus</taxon>
    </lineage>
</organism>
<protein>
    <submittedName>
        <fullName evidence="2">DUF2294 family protein</fullName>
    </submittedName>
</protein>
<dbReference type="InterPro" id="IPR018745">
    <property type="entry name" value="MpsC"/>
</dbReference>
<dbReference type="Pfam" id="PF10057">
    <property type="entry name" value="MpsC"/>
    <property type="match status" value="1"/>
</dbReference>
<dbReference type="Proteomes" id="UP000290649">
    <property type="component" value="Unassembled WGS sequence"/>
</dbReference>
<evidence type="ECO:0000313" key="3">
    <source>
        <dbReference type="Proteomes" id="UP000290649"/>
    </source>
</evidence>
<sequence length="236" mass="27635">MKLTKTLTNNRTQDNLLHLGSLFSKMLKQRFGKGPETCLVTIYDSRLTVFIRKYITPAEEVLIESNQYNLAYEFRNVVIAKVIDEFVEEAKVILGHPLHTYFCDWDYEKNTGVIVIDNGKSYEYSESMISTKLKGKLAEQIARVSSGVHKVPSSIDIIKLNQNMFAVECQETMLEVEKVLFRKDCMDILQERSREIKKSYVNQRELFELAFGRVIEGLFMTWDFKNDRSYIFFYLQ</sequence>
<reference evidence="2 3" key="1">
    <citation type="journal article" date="2019" name="Int. J. Syst. Evol. Microbiol.">
        <title>Anaerobacillus alkaliphilus sp. nov., a novel alkaliphilic and moderately halophilic bacterium.</title>
        <authorList>
            <person name="Borsodi A.K."/>
            <person name="Aszalos J.M."/>
            <person name="Bihari P."/>
            <person name="Nagy I."/>
            <person name="Schumann P."/>
            <person name="Sproer C."/>
            <person name="Kovacs A.L."/>
            <person name="Boka K."/>
            <person name="Dobosy P."/>
            <person name="Ovari M."/>
            <person name="Szili-Kovacs T."/>
            <person name="Toth E."/>
        </authorList>
    </citation>
    <scope>NUCLEOTIDE SEQUENCE [LARGE SCALE GENOMIC DNA]</scope>
    <source>
        <strain evidence="2 3">B16-10</strain>
    </source>
</reference>
<gene>
    <name evidence="2" type="ORF">DS745_05690</name>
</gene>
<name>A0A4Q0VWY3_9BACI</name>
<feature type="domain" description="Na+-translocating membrane potential-generating system MpsC" evidence="1">
    <location>
        <begin position="22"/>
        <end position="116"/>
    </location>
</feature>
<dbReference type="EMBL" id="QOUX01000021">
    <property type="protein sequence ID" value="RXJ02801.1"/>
    <property type="molecule type" value="Genomic_DNA"/>
</dbReference>
<dbReference type="AlphaFoldDB" id="A0A4Q0VWY3"/>
<proteinExistence type="predicted"/>